<evidence type="ECO:0000259" key="1">
    <source>
        <dbReference type="Pfam" id="PF19081"/>
    </source>
</evidence>
<gene>
    <name evidence="2" type="ORF">IR213_02890</name>
</gene>
<dbReference type="InterPro" id="IPR026341">
    <property type="entry name" value="T9SS_type_B"/>
</dbReference>
<dbReference type="NCBIfam" id="TIGR04131">
    <property type="entry name" value="Bac_Flav_CTERM"/>
    <property type="match status" value="1"/>
</dbReference>
<evidence type="ECO:0000313" key="2">
    <source>
        <dbReference type="EMBL" id="MBF2707544.1"/>
    </source>
</evidence>
<comment type="caution">
    <text evidence="2">The sequence shown here is derived from an EMBL/GenBank/DDBJ whole genome shotgun (WGS) entry which is preliminary data.</text>
</comment>
<feature type="domain" description="Ig-like" evidence="1">
    <location>
        <begin position="616"/>
        <end position="687"/>
    </location>
</feature>
<keyword evidence="3" id="KW-1185">Reference proteome</keyword>
<feature type="domain" description="Ig-like" evidence="1">
    <location>
        <begin position="692"/>
        <end position="763"/>
    </location>
</feature>
<dbReference type="InterPro" id="IPR044023">
    <property type="entry name" value="Ig_7"/>
</dbReference>
<dbReference type="PANTHER" id="PTHR35580">
    <property type="entry name" value="CELL SURFACE GLYCOPROTEIN (S-LAYER PROTEIN)-LIKE PROTEIN"/>
    <property type="match status" value="1"/>
</dbReference>
<dbReference type="SUPFAM" id="SSF101898">
    <property type="entry name" value="NHL repeat"/>
    <property type="match status" value="1"/>
</dbReference>
<proteinExistence type="predicted"/>
<organism evidence="2 3">
    <name type="scientific">Flavobacterium soyangense</name>
    <dbReference type="NCBI Taxonomy" id="2023265"/>
    <lineage>
        <taxon>Bacteria</taxon>
        <taxon>Pseudomonadati</taxon>
        <taxon>Bacteroidota</taxon>
        <taxon>Flavobacteriia</taxon>
        <taxon>Flavobacteriales</taxon>
        <taxon>Flavobacteriaceae</taxon>
        <taxon>Flavobacterium</taxon>
    </lineage>
</organism>
<dbReference type="AlphaFoldDB" id="A0A930U9W2"/>
<feature type="domain" description="Ig-like" evidence="1">
    <location>
        <begin position="767"/>
        <end position="839"/>
    </location>
</feature>
<reference evidence="2" key="1">
    <citation type="submission" date="2020-11" db="EMBL/GenBank/DDBJ databases">
        <title>Genome of Flavobacterium soyangense.</title>
        <authorList>
            <person name="Liu Q."/>
            <person name="Xin Y.-H."/>
        </authorList>
    </citation>
    <scope>NUCLEOTIDE SEQUENCE</scope>
    <source>
        <strain evidence="2">CGMCC 1.13493</strain>
    </source>
</reference>
<dbReference type="RefSeq" id="WP_194310811.1">
    <property type="nucleotide sequence ID" value="NZ_JADHEC010000004.1"/>
</dbReference>
<dbReference type="PANTHER" id="PTHR35580:SF1">
    <property type="entry name" value="PHYTASE-LIKE DOMAIN-CONTAINING PROTEIN"/>
    <property type="match status" value="1"/>
</dbReference>
<dbReference type="Pfam" id="PF19081">
    <property type="entry name" value="Ig_7"/>
    <property type="match status" value="4"/>
</dbReference>
<sequence>MRKTFFLIIICLNFSINGFCQDFQWARQIKGITYDYNDLANSTDVDANGNSYTVGRTESPLFDIDPTVSGVEIIDNFNIQNFAGTYLVKVDSNGNYLWGKTFGTIKRGDNAYDVKIGKDGNIYVLLTLEELSISNPNIINSFITIIKIDPNGNVLSTKKIQQNYGYNNVIYISSFDLDNQNNIFISGKFLGNIAIDSNNPSLNLSSNGIGSYLIKINNNGNFDWVKQFSDDAISKVIVRPDGNVNLFLMKSGNSTLTNIDNLNNSIIWQKTFINQGFRSFHIFEKGIVILGVKNYYDTVDVDPSSSVLNISGNSTNSIIFLNLNGDFIDVKQFFDPPNGMIIFTAVTTDSNGNYFFAGGFKDTIDLDPSNNIFDLTSEKGVFYLKLDANRDFDTAIKIESSYSIYVKGIKVVNENNYIIGDFQGWCDFDPSTTTQYPLETINSSTINSDGFILKLGPCDNSKVVGDNNQYFCSASNPTISSISPNSSSIKWYDSLNSTTPLSKTSLLLDNKKYYATRKNGNCPESTDRLEVTVHITSSPQAPLSLSPKFCLSDNAKLVDVTILGQNIKWYANVTDVTIIPITTLLQNGITYYASQTINGCESERTPIIVIVNNLGTPTTTSPQTFCIQQNATLSSIAITGQNIKWYDVLTNGNLLANTTLLQNGITYYASQTVNGCESERIPVLINIQNTLAPTGDSNQSFCTSQNPTIANIIVTGNIIKWYDSLSNGSLLTQTTNLVNGKTYYASQTTTNCESERFGVSISIVNTPSAPTANTNQSFCKKENASLNTIQISGQNIKWYDTNLTVATLPNTTLLENNKTYYASQTIGCESDRTAIIIQVYDTPLPTHNTNQQFCIDENATLSNFNIAGSNIKWYDESTNVNILAETTLLQNGKTYYATQTLNDCESERLAITVKIQDTQRPIANSPQTFCIQKNAKISDIAISGQNVNWFESAYSSIHLSESTLLENGITYYALQTINNCKSDRIPVSIIILDATSADCINFVDELPYPKFFTPNNDGYNDNWTIDFAYLAPNTEIKIFDRYGKLIKILVSNTNKWNGTFNGAELPATDYWFVVTRANGVEYNGHFSLKR</sequence>
<dbReference type="Pfam" id="PF13585">
    <property type="entry name" value="CHU_C"/>
    <property type="match status" value="1"/>
</dbReference>
<evidence type="ECO:0000313" key="3">
    <source>
        <dbReference type="Proteomes" id="UP000646211"/>
    </source>
</evidence>
<protein>
    <submittedName>
        <fullName evidence="2">T9SS type B sorting domain-containing protein</fullName>
    </submittedName>
</protein>
<accession>A0A930U9W2</accession>
<dbReference type="Proteomes" id="UP000646211">
    <property type="component" value="Unassembled WGS sequence"/>
</dbReference>
<feature type="domain" description="Ig-like" evidence="1">
    <location>
        <begin position="845"/>
        <end position="915"/>
    </location>
</feature>
<dbReference type="EMBL" id="JADHEC010000004">
    <property type="protein sequence ID" value="MBF2707544.1"/>
    <property type="molecule type" value="Genomic_DNA"/>
</dbReference>
<dbReference type="InterPro" id="IPR052918">
    <property type="entry name" value="Motility_Chemotaxis_Reg"/>
</dbReference>
<name>A0A930U9W2_9FLAO</name>